<evidence type="ECO:0000313" key="8">
    <source>
        <dbReference type="RefSeq" id="XP_015603332.1"/>
    </source>
</evidence>
<evidence type="ECO:0000313" key="5">
    <source>
        <dbReference type="RefSeq" id="XP_015603329.1"/>
    </source>
</evidence>
<name>A0AAJ7C6V7_CEPCN</name>
<accession>A0AAJ7C6V7</accession>
<dbReference type="RefSeq" id="XP_015603328.1">
    <property type="nucleotide sequence ID" value="XM_015747842.2"/>
</dbReference>
<dbReference type="RefSeq" id="XP_015603332.1">
    <property type="nucleotide sequence ID" value="XM_015747846.2"/>
</dbReference>
<evidence type="ECO:0000313" key="7">
    <source>
        <dbReference type="RefSeq" id="XP_015603331.1"/>
    </source>
</evidence>
<feature type="compositionally biased region" description="Basic and acidic residues" evidence="1">
    <location>
        <begin position="93"/>
        <end position="102"/>
    </location>
</feature>
<feature type="compositionally biased region" description="Low complexity" evidence="1">
    <location>
        <begin position="138"/>
        <end position="156"/>
    </location>
</feature>
<evidence type="ECO:0000256" key="2">
    <source>
        <dbReference type="SAM" id="SignalP"/>
    </source>
</evidence>
<evidence type="ECO:0000256" key="1">
    <source>
        <dbReference type="SAM" id="MobiDB-lite"/>
    </source>
</evidence>
<protein>
    <submittedName>
        <fullName evidence="4 5">Uncharacterized protein LOC107271631 isoform X1</fullName>
    </submittedName>
</protein>
<proteinExistence type="predicted"/>
<dbReference type="GeneID" id="107271631"/>
<evidence type="ECO:0000313" key="6">
    <source>
        <dbReference type="RefSeq" id="XP_015603330.1"/>
    </source>
</evidence>
<evidence type="ECO:0000313" key="3">
    <source>
        <dbReference type="Proteomes" id="UP000694920"/>
    </source>
</evidence>
<keyword evidence="3" id="KW-1185">Reference proteome</keyword>
<sequence length="462" mass="51308">MRSGGIATVAAISLFLAASKSFVDPAPLSSQERKLGSVHEDSDVEQLQTLKHSIGNTVAAVREAQAAESRSSTIKESSIPELNTDASAAIEETHEKEAKDASPETPSVATAIPRPLPPSLVPKGQAEVVHGEHQRQNTSAPAESSSTASLTEQLTENGQRRAYAPQDLSNSLERMDKLATYASVQYSPMDMAEYVFWTGDEKGVTLAVEEFLQEGLMTRDEAIAFLQEVKYNLDNLQPRYAQAKERTNLMQKIPLFEKSEQSLPLNKEYQDVLMDPLKKRPMLLDPLAELSNNNILGQNRQDSLTNRNVPEVAAPFRPKDAVYEELLERLKVADFLYTKYSLEEVIYQLAKVMFSQALTRGSNYAQDILQKFTVFLETEAAEGRITRTLEKKVLDVLIAALSDTVAEHPELANPGREALMESPVVPTVNRRLLQELLFSQVPTHLSSRDSAILDLNKYIHEA</sequence>
<organism evidence="3 6">
    <name type="scientific">Cephus cinctus</name>
    <name type="common">Wheat stem sawfly</name>
    <dbReference type="NCBI Taxonomy" id="211228"/>
    <lineage>
        <taxon>Eukaryota</taxon>
        <taxon>Metazoa</taxon>
        <taxon>Ecdysozoa</taxon>
        <taxon>Arthropoda</taxon>
        <taxon>Hexapoda</taxon>
        <taxon>Insecta</taxon>
        <taxon>Pterygota</taxon>
        <taxon>Neoptera</taxon>
        <taxon>Endopterygota</taxon>
        <taxon>Hymenoptera</taxon>
        <taxon>Cephoidea</taxon>
        <taxon>Cephidae</taxon>
        <taxon>Cephus</taxon>
    </lineage>
</organism>
<dbReference type="AlphaFoldDB" id="A0AAJ7C6V7"/>
<evidence type="ECO:0000313" key="4">
    <source>
        <dbReference type="RefSeq" id="XP_015603328.1"/>
    </source>
</evidence>
<gene>
    <name evidence="4 5 6 7 8" type="primary">LOC107271631</name>
</gene>
<dbReference type="KEGG" id="ccin:107271631"/>
<keyword evidence="2" id="KW-0732">Signal</keyword>
<dbReference type="RefSeq" id="XP_015603329.1">
    <property type="nucleotide sequence ID" value="XM_015747843.2"/>
</dbReference>
<feature type="chain" id="PRO_5044708676" evidence="2">
    <location>
        <begin position="26"/>
        <end position="462"/>
    </location>
</feature>
<feature type="signal peptide" evidence="2">
    <location>
        <begin position="1"/>
        <end position="25"/>
    </location>
</feature>
<dbReference type="RefSeq" id="XP_015603330.1">
    <property type="nucleotide sequence ID" value="XM_015747844.2"/>
</dbReference>
<dbReference type="RefSeq" id="XP_015603331.1">
    <property type="nucleotide sequence ID" value="XM_015747845.2"/>
</dbReference>
<dbReference type="Proteomes" id="UP000694920">
    <property type="component" value="Unplaced"/>
</dbReference>
<reference evidence="4 5" key="1">
    <citation type="submission" date="2025-04" db="UniProtKB">
        <authorList>
            <consortium name="RefSeq"/>
        </authorList>
    </citation>
    <scope>IDENTIFICATION</scope>
</reference>
<feature type="region of interest" description="Disordered" evidence="1">
    <location>
        <begin position="93"/>
        <end position="168"/>
    </location>
</feature>